<dbReference type="Proteomes" id="UP000001396">
    <property type="component" value="Unassembled WGS sequence"/>
</dbReference>
<dbReference type="GO" id="GO:0030976">
    <property type="term" value="F:thiamine pyrophosphate binding"/>
    <property type="evidence" value="ECO:0007669"/>
    <property type="project" value="InterPro"/>
</dbReference>
<evidence type="ECO:0000256" key="1">
    <source>
        <dbReference type="ARBA" id="ARBA00001946"/>
    </source>
</evidence>
<evidence type="ECO:0000256" key="4">
    <source>
        <dbReference type="ARBA" id="ARBA00022723"/>
    </source>
</evidence>
<dbReference type="FunFam" id="3.40.50.970:FF:000007">
    <property type="entry name" value="Acetolactate synthase"/>
    <property type="match status" value="1"/>
</dbReference>
<evidence type="ECO:0000256" key="3">
    <source>
        <dbReference type="ARBA" id="ARBA00007812"/>
    </source>
</evidence>
<evidence type="ECO:0000259" key="7">
    <source>
        <dbReference type="Pfam" id="PF00205"/>
    </source>
</evidence>
<dbReference type="SUPFAM" id="SSF52467">
    <property type="entry name" value="DHS-like NAD/FAD-binding domain"/>
    <property type="match status" value="1"/>
</dbReference>
<keyword evidence="11" id="KW-1185">Reference proteome</keyword>
<dbReference type="Pfam" id="PF02776">
    <property type="entry name" value="TPP_enzyme_N"/>
    <property type="match status" value="1"/>
</dbReference>
<comment type="cofactor">
    <cofactor evidence="1">
        <name>Mg(2+)</name>
        <dbReference type="ChEBI" id="CHEBI:18420"/>
    </cofactor>
</comment>
<feature type="domain" description="Thiamine pyrophosphate enzyme N-terminal TPP-binding" evidence="9">
    <location>
        <begin position="48"/>
        <end position="162"/>
    </location>
</feature>
<evidence type="ECO:0000256" key="2">
    <source>
        <dbReference type="ARBA" id="ARBA00001964"/>
    </source>
</evidence>
<dbReference type="InterPro" id="IPR012000">
    <property type="entry name" value="Thiamin_PyroP_enz_cen_dom"/>
</dbReference>
<feature type="domain" description="Thiamine pyrophosphate enzyme TPP-binding" evidence="8">
    <location>
        <begin position="466"/>
        <end position="615"/>
    </location>
</feature>
<organism evidence="10 11">
    <name type="scientific">Heterostelium pallidum (strain ATCC 26659 / Pp 5 / PN500)</name>
    <name type="common">Cellular slime mold</name>
    <name type="synonym">Polysphondylium pallidum</name>
    <dbReference type="NCBI Taxonomy" id="670386"/>
    <lineage>
        <taxon>Eukaryota</taxon>
        <taxon>Amoebozoa</taxon>
        <taxon>Evosea</taxon>
        <taxon>Eumycetozoa</taxon>
        <taxon>Dictyostelia</taxon>
        <taxon>Acytosteliales</taxon>
        <taxon>Acytosteliaceae</taxon>
        <taxon>Heterostelium</taxon>
    </lineage>
</organism>
<dbReference type="InterPro" id="IPR000399">
    <property type="entry name" value="TPP-bd_CS"/>
</dbReference>
<proteinExistence type="inferred from homology"/>
<dbReference type="AlphaFoldDB" id="D3B6S5"/>
<comment type="cofactor">
    <cofactor evidence="2">
        <name>thiamine diphosphate</name>
        <dbReference type="ChEBI" id="CHEBI:58937"/>
    </cofactor>
</comment>
<dbReference type="GeneID" id="31359317"/>
<gene>
    <name evidence="10" type="primary">ilvB</name>
    <name evidence="10" type="ORF">PPL_03830</name>
</gene>
<dbReference type="GO" id="GO:0009097">
    <property type="term" value="P:isoleucine biosynthetic process"/>
    <property type="evidence" value="ECO:0007669"/>
    <property type="project" value="TreeGrafter"/>
</dbReference>
<comment type="similarity">
    <text evidence="3 6">Belongs to the TPP enzyme family.</text>
</comment>
<dbReference type="SUPFAM" id="SSF52518">
    <property type="entry name" value="Thiamin diphosphate-binding fold (THDP-binding)"/>
    <property type="match status" value="2"/>
</dbReference>
<dbReference type="PANTHER" id="PTHR18968:SF166">
    <property type="entry name" value="2-HYDROXYACYL-COA LYASE 2"/>
    <property type="match status" value="1"/>
</dbReference>
<evidence type="ECO:0000259" key="9">
    <source>
        <dbReference type="Pfam" id="PF02776"/>
    </source>
</evidence>
<evidence type="ECO:0000313" key="11">
    <source>
        <dbReference type="Proteomes" id="UP000001396"/>
    </source>
</evidence>
<dbReference type="PROSITE" id="PS00187">
    <property type="entry name" value="TPP_ENZYMES"/>
    <property type="match status" value="1"/>
</dbReference>
<dbReference type="InterPro" id="IPR029061">
    <property type="entry name" value="THDP-binding"/>
</dbReference>
<dbReference type="InterPro" id="IPR011766">
    <property type="entry name" value="TPP_enzyme_TPP-bd"/>
</dbReference>
<accession>D3B6S5</accession>
<dbReference type="FunCoup" id="D3B6S5">
    <property type="interactions" value="1"/>
</dbReference>
<dbReference type="EMBL" id="ADBJ01000017">
    <property type="protein sequence ID" value="EFA83045.1"/>
    <property type="molecule type" value="Genomic_DNA"/>
</dbReference>
<dbReference type="Pfam" id="PF00205">
    <property type="entry name" value="TPP_enzyme_M"/>
    <property type="match status" value="1"/>
</dbReference>
<dbReference type="PANTHER" id="PTHR18968">
    <property type="entry name" value="THIAMINE PYROPHOSPHATE ENZYMES"/>
    <property type="match status" value="1"/>
</dbReference>
<keyword evidence="4" id="KW-0479">Metal-binding</keyword>
<dbReference type="InterPro" id="IPR029035">
    <property type="entry name" value="DHS-like_NAD/FAD-binding_dom"/>
</dbReference>
<name>D3B6S5_HETP5</name>
<sequence length="630" mass="68253">MDNTKLVVATAVGVTTAVAANLLINYVTDTYHVGEDSVVFNFDKQASGGDLVAKVLKSQGVKFIFTLIGGHISPILISCDREGVRVIDVRHEVTAVFAADAVSRISGIPGVAAVTAGPGLTNTVTAVKNAQMAQSPLILLGGATSDLLKGKGSLQDIDQFALLTPHCKWTKHVSRVEQIVPALEYAFHIAQSGTPGPVFIEFPIDTLYPQPIASGWYLKSKQDNASIANRVINAYMSYHLGRIFSCLDKNITIHKPAKISVTLPSSSWVSKTVRILREAQHPVLLVGAQALLLGSGSIKPEQLQLAVQSLNIPTFTSNMARGLLGPTHPNLFRHCRAHALRNADVVILAGVVCDFRLSYGQSINRNATVISINRDKTDLYKNRSPTYAYNADPATFLVELARSMESAKLSWRSWEDDLSRRDIQRSNEINAKASENVESSDGFLNPLAVLQKFDQLLPQKSVMVADGGDFVGSAAYIVRPRGPLCWLDPGPFGTLGVGAGFALGAKLCRPDHDVWVIFGDGACGYSIPEYDTFVRHKIAVGALVGNDACWMQIMREQAESLKSEVACNLAYTNYDQVVKAFGGEGFKVNTIQQLTDAMVSAKTYMDTQSLPVLINCIIARTDFRKGSISV</sequence>
<dbReference type="OMA" id="AQMLHVY"/>
<dbReference type="Gene3D" id="3.40.50.1220">
    <property type="entry name" value="TPP-binding domain"/>
    <property type="match status" value="1"/>
</dbReference>
<dbReference type="GO" id="GO:0000287">
    <property type="term" value="F:magnesium ion binding"/>
    <property type="evidence" value="ECO:0007669"/>
    <property type="project" value="InterPro"/>
</dbReference>
<protein>
    <submittedName>
        <fullName evidence="10">Thiamine pyrophosphate-binding enzyme family protein</fullName>
    </submittedName>
</protein>
<dbReference type="Pfam" id="PF02775">
    <property type="entry name" value="TPP_enzyme_C"/>
    <property type="match status" value="1"/>
</dbReference>
<dbReference type="GO" id="GO:0003984">
    <property type="term" value="F:acetolactate synthase activity"/>
    <property type="evidence" value="ECO:0007669"/>
    <property type="project" value="TreeGrafter"/>
</dbReference>
<evidence type="ECO:0000256" key="6">
    <source>
        <dbReference type="RuleBase" id="RU362132"/>
    </source>
</evidence>
<feature type="domain" description="Thiamine pyrophosphate enzyme central" evidence="7">
    <location>
        <begin position="270"/>
        <end position="400"/>
    </location>
</feature>
<evidence type="ECO:0000256" key="5">
    <source>
        <dbReference type="ARBA" id="ARBA00023052"/>
    </source>
</evidence>
<dbReference type="CDD" id="cd07035">
    <property type="entry name" value="TPP_PYR_POX_like"/>
    <property type="match status" value="1"/>
</dbReference>
<dbReference type="RefSeq" id="XP_020435162.1">
    <property type="nucleotide sequence ID" value="XM_020574748.1"/>
</dbReference>
<dbReference type="GO" id="GO:0050660">
    <property type="term" value="F:flavin adenine dinucleotide binding"/>
    <property type="evidence" value="ECO:0007669"/>
    <property type="project" value="TreeGrafter"/>
</dbReference>
<dbReference type="InterPro" id="IPR012001">
    <property type="entry name" value="Thiamin_PyroP_enz_TPP-bd_dom"/>
</dbReference>
<reference evidence="10 11" key="1">
    <citation type="journal article" date="2011" name="Genome Res.">
        <title>Phylogeny-wide analysis of social amoeba genomes highlights ancient origins for complex intercellular communication.</title>
        <authorList>
            <person name="Heidel A.J."/>
            <person name="Lawal H.M."/>
            <person name="Felder M."/>
            <person name="Schilde C."/>
            <person name="Helps N.R."/>
            <person name="Tunggal B."/>
            <person name="Rivero F."/>
            <person name="John U."/>
            <person name="Schleicher M."/>
            <person name="Eichinger L."/>
            <person name="Platzer M."/>
            <person name="Noegel A.A."/>
            <person name="Schaap P."/>
            <person name="Gloeckner G."/>
        </authorList>
    </citation>
    <scope>NUCLEOTIDE SEQUENCE [LARGE SCALE GENOMIC DNA]</scope>
    <source>
        <strain evidence="11">ATCC 26659 / Pp 5 / PN500</strain>
    </source>
</reference>
<evidence type="ECO:0000259" key="8">
    <source>
        <dbReference type="Pfam" id="PF02775"/>
    </source>
</evidence>
<dbReference type="GO" id="GO:0005948">
    <property type="term" value="C:acetolactate synthase complex"/>
    <property type="evidence" value="ECO:0007669"/>
    <property type="project" value="TreeGrafter"/>
</dbReference>
<dbReference type="InParanoid" id="D3B6S5"/>
<comment type="caution">
    <text evidence="10">The sequence shown here is derived from an EMBL/GenBank/DDBJ whole genome shotgun (WGS) entry which is preliminary data.</text>
</comment>
<dbReference type="InterPro" id="IPR045229">
    <property type="entry name" value="TPP_enz"/>
</dbReference>
<evidence type="ECO:0000313" key="10">
    <source>
        <dbReference type="EMBL" id="EFA83045.1"/>
    </source>
</evidence>
<dbReference type="CDD" id="cd02004">
    <property type="entry name" value="TPP_BZL_OCoD_HPCL"/>
    <property type="match status" value="1"/>
</dbReference>
<dbReference type="STRING" id="670386.D3B6S5"/>
<keyword evidence="5 6" id="KW-0786">Thiamine pyrophosphate</keyword>
<dbReference type="GO" id="GO:0009099">
    <property type="term" value="P:L-valine biosynthetic process"/>
    <property type="evidence" value="ECO:0007669"/>
    <property type="project" value="TreeGrafter"/>
</dbReference>
<dbReference type="Gene3D" id="3.40.50.970">
    <property type="match status" value="2"/>
</dbReference>